<sequence length="157" mass="17297">MDPEEIARLCVAISIKSKEEKLWVGARGAFITIYWSWKKLNGVGDIGKIGFNRVEFWVQIYNAPLMCMTKDMGVFLGKLIGDLVDIDVGFTGECFGEHVRDTNMAGSREEFCRKVGNFGLSDSTTIAESSSVGVDLDVERKKSVTECMDVVGGNLAQ</sequence>
<proteinExistence type="predicted"/>
<name>A0A5C7GXZ7_9ROSI</name>
<reference evidence="2" key="1">
    <citation type="journal article" date="2019" name="Gigascience">
        <title>De novo genome assembly of the endangered Acer yangbiense, a plant species with extremely small populations endemic to Yunnan Province, China.</title>
        <authorList>
            <person name="Yang J."/>
            <person name="Wariss H.M."/>
            <person name="Tao L."/>
            <person name="Zhang R."/>
            <person name="Yun Q."/>
            <person name="Hollingsworth P."/>
            <person name="Dao Z."/>
            <person name="Luo G."/>
            <person name="Guo H."/>
            <person name="Ma Y."/>
            <person name="Sun W."/>
        </authorList>
    </citation>
    <scope>NUCLEOTIDE SEQUENCE [LARGE SCALE GENOMIC DNA]</scope>
    <source>
        <strain evidence="2">cv. Malutang</strain>
    </source>
</reference>
<gene>
    <name evidence="1" type="ORF">EZV62_025274</name>
</gene>
<keyword evidence="2" id="KW-1185">Reference proteome</keyword>
<evidence type="ECO:0000313" key="1">
    <source>
        <dbReference type="EMBL" id="TXG49399.1"/>
    </source>
</evidence>
<comment type="caution">
    <text evidence="1">The sequence shown here is derived from an EMBL/GenBank/DDBJ whole genome shotgun (WGS) entry which is preliminary data.</text>
</comment>
<accession>A0A5C7GXZ7</accession>
<protein>
    <recommendedName>
        <fullName evidence="3">DUF4283 domain-containing protein</fullName>
    </recommendedName>
</protein>
<evidence type="ECO:0008006" key="3">
    <source>
        <dbReference type="Google" id="ProtNLM"/>
    </source>
</evidence>
<dbReference type="EMBL" id="VAHF01000012">
    <property type="protein sequence ID" value="TXG49399.1"/>
    <property type="molecule type" value="Genomic_DNA"/>
</dbReference>
<organism evidence="1 2">
    <name type="scientific">Acer yangbiense</name>
    <dbReference type="NCBI Taxonomy" id="1000413"/>
    <lineage>
        <taxon>Eukaryota</taxon>
        <taxon>Viridiplantae</taxon>
        <taxon>Streptophyta</taxon>
        <taxon>Embryophyta</taxon>
        <taxon>Tracheophyta</taxon>
        <taxon>Spermatophyta</taxon>
        <taxon>Magnoliopsida</taxon>
        <taxon>eudicotyledons</taxon>
        <taxon>Gunneridae</taxon>
        <taxon>Pentapetalae</taxon>
        <taxon>rosids</taxon>
        <taxon>malvids</taxon>
        <taxon>Sapindales</taxon>
        <taxon>Sapindaceae</taxon>
        <taxon>Hippocastanoideae</taxon>
        <taxon>Acereae</taxon>
        <taxon>Acer</taxon>
    </lineage>
</organism>
<dbReference type="Proteomes" id="UP000323000">
    <property type="component" value="Chromosome 12"/>
</dbReference>
<evidence type="ECO:0000313" key="2">
    <source>
        <dbReference type="Proteomes" id="UP000323000"/>
    </source>
</evidence>
<dbReference type="AlphaFoldDB" id="A0A5C7GXZ7"/>